<dbReference type="AlphaFoldDB" id="A0AAE0F3X8"/>
<keyword evidence="2" id="KW-1185">Reference proteome</keyword>
<evidence type="ECO:0000313" key="1">
    <source>
        <dbReference type="EMBL" id="KAK3249415.1"/>
    </source>
</evidence>
<name>A0AAE0F3X8_9CHLO</name>
<evidence type="ECO:0000313" key="2">
    <source>
        <dbReference type="Proteomes" id="UP001190700"/>
    </source>
</evidence>
<reference evidence="1 2" key="1">
    <citation type="journal article" date="2015" name="Genome Biol. Evol.">
        <title>Comparative Genomics of a Bacterivorous Green Alga Reveals Evolutionary Causalities and Consequences of Phago-Mixotrophic Mode of Nutrition.</title>
        <authorList>
            <person name="Burns J.A."/>
            <person name="Paasch A."/>
            <person name="Narechania A."/>
            <person name="Kim E."/>
        </authorList>
    </citation>
    <scope>NUCLEOTIDE SEQUENCE [LARGE SCALE GENOMIC DNA]</scope>
    <source>
        <strain evidence="1 2">PLY_AMNH</strain>
    </source>
</reference>
<dbReference type="EMBL" id="LGRX02027359">
    <property type="protein sequence ID" value="KAK3249415.1"/>
    <property type="molecule type" value="Genomic_DNA"/>
</dbReference>
<accession>A0AAE0F3X8</accession>
<organism evidence="1 2">
    <name type="scientific">Cymbomonas tetramitiformis</name>
    <dbReference type="NCBI Taxonomy" id="36881"/>
    <lineage>
        <taxon>Eukaryota</taxon>
        <taxon>Viridiplantae</taxon>
        <taxon>Chlorophyta</taxon>
        <taxon>Pyramimonadophyceae</taxon>
        <taxon>Pyramimonadales</taxon>
        <taxon>Pyramimonadaceae</taxon>
        <taxon>Cymbomonas</taxon>
    </lineage>
</organism>
<protein>
    <submittedName>
        <fullName evidence="1">Uncharacterized protein</fullName>
    </submittedName>
</protein>
<comment type="caution">
    <text evidence="1">The sequence shown here is derived from an EMBL/GenBank/DDBJ whole genome shotgun (WGS) entry which is preliminary data.</text>
</comment>
<gene>
    <name evidence="1" type="ORF">CYMTET_41156</name>
</gene>
<proteinExistence type="predicted"/>
<dbReference type="Proteomes" id="UP001190700">
    <property type="component" value="Unassembled WGS sequence"/>
</dbReference>
<sequence length="90" mass="9808">MADRACEVTLLLGGRMGWKRLRDGHNQPARDFAVATLGTSAGPGRAKYARNQHALVKEIRSAGRHRKYTKMYPCLGCGGTSVGCYAAVWL</sequence>